<dbReference type="Proteomes" id="UP000182654">
    <property type="component" value="Chromosome I"/>
</dbReference>
<keyword evidence="2" id="KW-1185">Reference proteome</keyword>
<accession>A0ABY0SYN0</accession>
<name>A0ABY0SYN0_9PSED</name>
<dbReference type="RefSeq" id="WP_130898091.1">
    <property type="nucleotide sequence ID" value="NZ_LT629708.1"/>
</dbReference>
<sequence>MTIPNILAPAQISPVVPASVSAPVVLGAIDQAPREEVSSRQFTRMQNMGLTNLRQTVLQGVNEKLNAYFFPPLYNNNKDKAQGAALTVVGGMAKVLGKTVSNSGGFASKAAGGALMWGGKATEKIGKDQFKNAGKDHSSGSYNAFSPRNWGVNSMGHNGAVR</sequence>
<protein>
    <submittedName>
        <fullName evidence="1">Uncharacterized protein</fullName>
    </submittedName>
</protein>
<organism evidence="1 2">
    <name type="scientific">Pseudomonas extremorientalis</name>
    <dbReference type="NCBI Taxonomy" id="169669"/>
    <lineage>
        <taxon>Bacteria</taxon>
        <taxon>Pseudomonadati</taxon>
        <taxon>Pseudomonadota</taxon>
        <taxon>Gammaproteobacteria</taxon>
        <taxon>Pseudomonadales</taxon>
        <taxon>Pseudomonadaceae</taxon>
        <taxon>Pseudomonas</taxon>
    </lineage>
</organism>
<proteinExistence type="predicted"/>
<dbReference type="EMBL" id="LT629708">
    <property type="protein sequence ID" value="SDP72370.1"/>
    <property type="molecule type" value="Genomic_DNA"/>
</dbReference>
<evidence type="ECO:0000313" key="2">
    <source>
        <dbReference type="Proteomes" id="UP000182654"/>
    </source>
</evidence>
<reference evidence="1 2" key="1">
    <citation type="submission" date="2016-10" db="EMBL/GenBank/DDBJ databases">
        <authorList>
            <person name="Varghese N."/>
            <person name="Submissions S."/>
        </authorList>
    </citation>
    <scope>NUCLEOTIDE SEQUENCE [LARGE SCALE GENOMIC DNA]</scope>
    <source>
        <strain evidence="1 2">BS2774</strain>
    </source>
</reference>
<gene>
    <name evidence="1" type="ORF">SAMN04490184_4555</name>
</gene>
<evidence type="ECO:0000313" key="1">
    <source>
        <dbReference type="EMBL" id="SDP72370.1"/>
    </source>
</evidence>